<dbReference type="GeneID" id="19970765"/>
<organism evidence="3 4">
    <name type="scientific">Cyphellophora europaea (strain CBS 101466)</name>
    <name type="common">Phialophora europaea</name>
    <dbReference type="NCBI Taxonomy" id="1220924"/>
    <lineage>
        <taxon>Eukaryota</taxon>
        <taxon>Fungi</taxon>
        <taxon>Dikarya</taxon>
        <taxon>Ascomycota</taxon>
        <taxon>Pezizomycotina</taxon>
        <taxon>Eurotiomycetes</taxon>
        <taxon>Chaetothyriomycetidae</taxon>
        <taxon>Chaetothyriales</taxon>
        <taxon>Cyphellophoraceae</taxon>
        <taxon>Cyphellophora</taxon>
    </lineage>
</organism>
<dbReference type="FunCoup" id="W2RYT6">
    <property type="interactions" value="7"/>
</dbReference>
<dbReference type="PANTHER" id="PTHR13357">
    <property type="entry name" value="SH3 ADAPTER PROTEIN SPIN90 NCK INTERACTING PROTEIN WITH SH3 DOMAIN"/>
    <property type="match status" value="1"/>
</dbReference>
<feature type="region of interest" description="Disordered" evidence="1">
    <location>
        <begin position="452"/>
        <end position="753"/>
    </location>
</feature>
<dbReference type="InterPro" id="IPR018556">
    <property type="entry name" value="SPIN90/Ldb17_LRD"/>
</dbReference>
<feature type="compositionally biased region" description="Basic and acidic residues" evidence="1">
    <location>
        <begin position="595"/>
        <end position="612"/>
    </location>
</feature>
<dbReference type="EMBL" id="KB822719">
    <property type="protein sequence ID" value="ETN41490.1"/>
    <property type="molecule type" value="Genomic_DNA"/>
</dbReference>
<dbReference type="Pfam" id="PF09431">
    <property type="entry name" value="SPIN90_LRD"/>
    <property type="match status" value="1"/>
</dbReference>
<dbReference type="GO" id="GO:0071933">
    <property type="term" value="F:Arp2/3 complex binding"/>
    <property type="evidence" value="ECO:0007669"/>
    <property type="project" value="TreeGrafter"/>
</dbReference>
<dbReference type="eggNOG" id="KOG4035">
    <property type="taxonomic scope" value="Eukaryota"/>
</dbReference>
<protein>
    <recommendedName>
        <fullName evidence="2">SPIN90/Ldb17 leucine-rich domain-containing protein</fullName>
    </recommendedName>
</protein>
<reference evidence="3 4" key="1">
    <citation type="submission" date="2013-03" db="EMBL/GenBank/DDBJ databases">
        <title>The Genome Sequence of Phialophora europaea CBS 101466.</title>
        <authorList>
            <consortium name="The Broad Institute Genomics Platform"/>
            <person name="Cuomo C."/>
            <person name="de Hoog S."/>
            <person name="Gorbushina A."/>
            <person name="Walker B."/>
            <person name="Young S.K."/>
            <person name="Zeng Q."/>
            <person name="Gargeya S."/>
            <person name="Fitzgerald M."/>
            <person name="Haas B."/>
            <person name="Abouelleil A."/>
            <person name="Allen A.W."/>
            <person name="Alvarado L."/>
            <person name="Arachchi H.M."/>
            <person name="Berlin A.M."/>
            <person name="Chapman S.B."/>
            <person name="Gainer-Dewar J."/>
            <person name="Goldberg J."/>
            <person name="Griggs A."/>
            <person name="Gujja S."/>
            <person name="Hansen M."/>
            <person name="Howarth C."/>
            <person name="Imamovic A."/>
            <person name="Ireland A."/>
            <person name="Larimer J."/>
            <person name="McCowan C."/>
            <person name="Murphy C."/>
            <person name="Pearson M."/>
            <person name="Poon T.W."/>
            <person name="Priest M."/>
            <person name="Roberts A."/>
            <person name="Saif S."/>
            <person name="Shea T."/>
            <person name="Sisk P."/>
            <person name="Sykes S."/>
            <person name="Wortman J."/>
            <person name="Nusbaum C."/>
            <person name="Birren B."/>
        </authorList>
    </citation>
    <scope>NUCLEOTIDE SEQUENCE [LARGE SCALE GENOMIC DNA]</scope>
    <source>
        <strain evidence="3 4">CBS 101466</strain>
    </source>
</reference>
<dbReference type="GO" id="GO:0006897">
    <property type="term" value="P:endocytosis"/>
    <property type="evidence" value="ECO:0007669"/>
    <property type="project" value="TreeGrafter"/>
</dbReference>
<dbReference type="RefSeq" id="XP_008715999.1">
    <property type="nucleotide sequence ID" value="XM_008717777.1"/>
</dbReference>
<dbReference type="InParanoid" id="W2RYT6"/>
<feature type="domain" description="SPIN90/Ldb17 leucine-rich" evidence="2">
    <location>
        <begin position="187"/>
        <end position="328"/>
    </location>
</feature>
<feature type="region of interest" description="Disordered" evidence="1">
    <location>
        <begin position="380"/>
        <end position="434"/>
    </location>
</feature>
<evidence type="ECO:0000256" key="1">
    <source>
        <dbReference type="SAM" id="MobiDB-lite"/>
    </source>
</evidence>
<feature type="compositionally biased region" description="Basic and acidic residues" evidence="1">
    <location>
        <begin position="738"/>
        <end position="753"/>
    </location>
</feature>
<feature type="compositionally biased region" description="Pro residues" evidence="1">
    <location>
        <begin position="406"/>
        <end position="415"/>
    </location>
</feature>
<evidence type="ECO:0000259" key="2">
    <source>
        <dbReference type="Pfam" id="PF09431"/>
    </source>
</evidence>
<sequence length="753" mass="83454">MDSDDADHGIQTEDQFWDALDETISQECATHSHIDDALRSYLGLVAGSKEQFDDAEQVLPRCAYKLAYSPLFVRHSDYIRRQFIHSLLQEDDADILLITSSFLLTDAQHTEITFEILKNEGAFPRLVDLIASPHLNDEEALHRLLMQLFYEMSRIQRISNDDLACVTDEFVQCLFDLIEHVAGNVNDPYHYPVIRVLLVLNEQFMVAAHDPEAIQRPIPLTNKVVKVLSAQGSRYKTFGENIILLLNREDETSLQLLTLKLLYLLFTTPQTYEYFYTNDLRVLVDILIRNLLDLPEEATSLRHTYLRVLYPLLEHTQLQHPPHYKREEVLKLLTVLGGGQVIDQDAHQDSHNNWSHFEDIDQTTKRLVKRCIGVSWLTDADADAGPEQTGSPVDDEASGPSSPVSPSKPQPPALPAPRKLKKRDSSKGSTLTIGQFLAPQLESARQSSLSMVEMAAQKEKPGVITPSRNASVKQSMRASTMQSHAREKHDTSEKPVRPPVPKARRSGWARAKAEKAATEPETLGQGTVAESRSASSPDKQTGEESGDVVAAVGDESKSTLTGSPDESTAPPLPTATKPQKKPPPAPKTRRWQFKRGKEVEPERSREPGKFDSKLPSIKTTGQAPVEQSPFSPVEEKTLLPTDGADDEGGSEPQRSVSQALEAVQAEAIEGIDKTLEQTTLVETPETSPTVVKVGGNQPQIEVTPPARAVLAPPGPAPPRSVPGPQVEMEQSPFLSEAEIEKHESSDSEDEWNK</sequence>
<dbReference type="STRING" id="1220924.W2RYT6"/>
<dbReference type="GO" id="GO:0030479">
    <property type="term" value="C:actin cortical patch"/>
    <property type="evidence" value="ECO:0007669"/>
    <property type="project" value="TreeGrafter"/>
</dbReference>
<dbReference type="InterPro" id="IPR016024">
    <property type="entry name" value="ARM-type_fold"/>
</dbReference>
<dbReference type="AlphaFoldDB" id="W2RYT6"/>
<gene>
    <name evidence="3" type="ORF">HMPREF1541_03426</name>
</gene>
<feature type="compositionally biased region" description="Polar residues" evidence="1">
    <location>
        <begin position="466"/>
        <end position="483"/>
    </location>
</feature>
<dbReference type="PANTHER" id="PTHR13357:SF1">
    <property type="entry name" value="NCK-INTERACTING PROTEIN WITH SH3 DOMAIN"/>
    <property type="match status" value="1"/>
</dbReference>
<dbReference type="HOGENOM" id="CLU_017272_0_0_1"/>
<feature type="compositionally biased region" description="Polar residues" evidence="1">
    <location>
        <begin position="676"/>
        <end position="689"/>
    </location>
</feature>
<keyword evidence="4" id="KW-1185">Reference proteome</keyword>
<dbReference type="GO" id="GO:0000147">
    <property type="term" value="P:actin cortical patch assembly"/>
    <property type="evidence" value="ECO:0007669"/>
    <property type="project" value="TreeGrafter"/>
</dbReference>
<accession>W2RYT6</accession>
<evidence type="ECO:0000313" key="4">
    <source>
        <dbReference type="Proteomes" id="UP000030752"/>
    </source>
</evidence>
<dbReference type="InterPro" id="IPR030125">
    <property type="entry name" value="SPIN90/Ldb17"/>
</dbReference>
<dbReference type="GO" id="GO:0051666">
    <property type="term" value="P:actin cortical patch localization"/>
    <property type="evidence" value="ECO:0007669"/>
    <property type="project" value="TreeGrafter"/>
</dbReference>
<dbReference type="SUPFAM" id="SSF48371">
    <property type="entry name" value="ARM repeat"/>
    <property type="match status" value="1"/>
</dbReference>
<feature type="compositionally biased region" description="Polar residues" evidence="1">
    <location>
        <begin position="524"/>
        <end position="539"/>
    </location>
</feature>
<feature type="compositionally biased region" description="Pro residues" evidence="1">
    <location>
        <begin position="712"/>
        <end position="721"/>
    </location>
</feature>
<feature type="compositionally biased region" description="Basic and acidic residues" evidence="1">
    <location>
        <begin position="484"/>
        <end position="496"/>
    </location>
</feature>
<dbReference type="Proteomes" id="UP000030752">
    <property type="component" value="Unassembled WGS sequence"/>
</dbReference>
<name>W2RYT6_CYPE1</name>
<dbReference type="OrthoDB" id="445362at2759"/>
<proteinExistence type="predicted"/>
<evidence type="ECO:0000313" key="3">
    <source>
        <dbReference type="EMBL" id="ETN41490.1"/>
    </source>
</evidence>
<dbReference type="VEuPathDB" id="FungiDB:HMPREF1541_03426"/>